<name>A0A8H5AVH1_9AGAR</name>
<sequence length="159" mass="17504">MQAALQMMFLIVPDMVDILKNASRVYKSLQEDKQTALGIITARSCPGHVYLPLTITFGLVAGSPLLEDRFFTFLDLKTLSFIFKALIFSPNESVTSFFGAPGPSFNITSYTKVPVATKCAHAATYSNDPETRTSPLPLLLLYPWGIRVVCSRARSPVDP</sequence>
<evidence type="ECO:0000313" key="2">
    <source>
        <dbReference type="Proteomes" id="UP000567179"/>
    </source>
</evidence>
<dbReference type="Proteomes" id="UP000567179">
    <property type="component" value="Unassembled WGS sequence"/>
</dbReference>
<dbReference type="EMBL" id="JAACJJ010000056">
    <property type="protein sequence ID" value="KAF5311810.1"/>
    <property type="molecule type" value="Genomic_DNA"/>
</dbReference>
<keyword evidence="2" id="KW-1185">Reference proteome</keyword>
<comment type="caution">
    <text evidence="1">The sequence shown here is derived from an EMBL/GenBank/DDBJ whole genome shotgun (WGS) entry which is preliminary data.</text>
</comment>
<evidence type="ECO:0000313" key="1">
    <source>
        <dbReference type="EMBL" id="KAF5311810.1"/>
    </source>
</evidence>
<protein>
    <submittedName>
        <fullName evidence="1">Uncharacterized protein</fullName>
    </submittedName>
</protein>
<reference evidence="1 2" key="1">
    <citation type="journal article" date="2020" name="ISME J.">
        <title>Uncovering the hidden diversity of litter-decomposition mechanisms in mushroom-forming fungi.</title>
        <authorList>
            <person name="Floudas D."/>
            <person name="Bentzer J."/>
            <person name="Ahren D."/>
            <person name="Johansson T."/>
            <person name="Persson P."/>
            <person name="Tunlid A."/>
        </authorList>
    </citation>
    <scope>NUCLEOTIDE SEQUENCE [LARGE SCALE GENOMIC DNA]</scope>
    <source>
        <strain evidence="1 2">CBS 101986</strain>
    </source>
</reference>
<proteinExistence type="predicted"/>
<accession>A0A8H5AVH1</accession>
<gene>
    <name evidence="1" type="ORF">D9619_002317</name>
</gene>
<dbReference type="AlphaFoldDB" id="A0A8H5AVH1"/>
<organism evidence="1 2">
    <name type="scientific">Psilocybe cf. subviscida</name>
    <dbReference type="NCBI Taxonomy" id="2480587"/>
    <lineage>
        <taxon>Eukaryota</taxon>
        <taxon>Fungi</taxon>
        <taxon>Dikarya</taxon>
        <taxon>Basidiomycota</taxon>
        <taxon>Agaricomycotina</taxon>
        <taxon>Agaricomycetes</taxon>
        <taxon>Agaricomycetidae</taxon>
        <taxon>Agaricales</taxon>
        <taxon>Agaricineae</taxon>
        <taxon>Strophariaceae</taxon>
        <taxon>Psilocybe</taxon>
    </lineage>
</organism>